<evidence type="ECO:0000256" key="15">
    <source>
        <dbReference type="SAM" id="Phobius"/>
    </source>
</evidence>
<dbReference type="Proteomes" id="UP000261540">
    <property type="component" value="Unplaced"/>
</dbReference>
<dbReference type="SUPFAM" id="SSF103473">
    <property type="entry name" value="MFS general substrate transporter"/>
    <property type="match status" value="1"/>
</dbReference>
<evidence type="ECO:0000256" key="6">
    <source>
        <dbReference type="ARBA" id="ARBA00022692"/>
    </source>
</evidence>
<evidence type="ECO:0000256" key="12">
    <source>
        <dbReference type="ARBA" id="ARBA00073869"/>
    </source>
</evidence>
<dbReference type="InterPro" id="IPR050327">
    <property type="entry name" value="Proton-linked_MCT"/>
</dbReference>
<keyword evidence="5" id="KW-1003">Cell membrane</keyword>
<dbReference type="InterPro" id="IPR036259">
    <property type="entry name" value="MFS_trans_sf"/>
</dbReference>
<organism evidence="17 18">
    <name type="scientific">Paramormyrops kingsleyae</name>
    <dbReference type="NCBI Taxonomy" id="1676925"/>
    <lineage>
        <taxon>Eukaryota</taxon>
        <taxon>Metazoa</taxon>
        <taxon>Chordata</taxon>
        <taxon>Craniata</taxon>
        <taxon>Vertebrata</taxon>
        <taxon>Euteleostomi</taxon>
        <taxon>Actinopterygii</taxon>
        <taxon>Neopterygii</taxon>
        <taxon>Teleostei</taxon>
        <taxon>Osteoglossocephala</taxon>
        <taxon>Osteoglossomorpha</taxon>
        <taxon>Osteoglossiformes</taxon>
        <taxon>Mormyridae</taxon>
        <taxon>Paramormyrops</taxon>
    </lineage>
</organism>
<feature type="transmembrane region" description="Helical" evidence="15">
    <location>
        <begin position="87"/>
        <end position="105"/>
    </location>
</feature>
<dbReference type="AlphaFoldDB" id="A0A3B3RZT9"/>
<dbReference type="InterPro" id="IPR048233">
    <property type="entry name" value="MFS_MCT_13"/>
</dbReference>
<comment type="similarity">
    <text evidence="3">Belongs to the major facilitator superfamily. Monocarboxylate porter (TC 2.A.1.13) family.</text>
</comment>
<sequence length="493" mass="52002">MARLPPREPAVAPDGGWGWVVVGALFVASALVFGLIRSLGIFFVEFVRHFEEGAQAVSWITSIGVATQQMMSPVGTALCNAYEARPVVMLGGLLASLGLILASQATSLTHLYLTMGLISGSGWALVFTPIVGCVMAYFSCRRSLAMALGFTGVGVSSFAFSPLFQLLVEVYAWRGALLILGGLSLNLIACGALLRPLSGAKAVAQTPDNDVPAVASSRPSFCSRVSAYLELSLLLQKTFLTYALAVTLFNAGYFVPYVHLVAHSRHAGFSEYQAAFVISATGVSDLVGRVASGWTSDMGYVRLPHLLSLWTGLTGLLMLLLPLCSSGGSYPGLLLISLAYGFCAGAMTPLVFSVVPEIVGVGRILGALGLLQLIESMGGLLGPPLSGWLKDKTGSYTASFLLAGGFLLTGILVLAALPSYFSCRPPKPKHQKQNQSLESGLLDHTGTPPDLTNKPYNSGPPPISEPHSEDPLMDPGLDLTSMRTSSLREDPKC</sequence>
<proteinExistence type="inferred from homology"/>
<feature type="transmembrane region" description="Helical" evidence="15">
    <location>
        <begin position="272"/>
        <end position="291"/>
    </location>
</feature>
<dbReference type="PROSITE" id="PS50850">
    <property type="entry name" value="MFS"/>
    <property type="match status" value="1"/>
</dbReference>
<keyword evidence="4" id="KW-0813">Transport</keyword>
<dbReference type="CDD" id="cd17423">
    <property type="entry name" value="MFS_MCT11_13"/>
    <property type="match status" value="1"/>
</dbReference>
<evidence type="ECO:0000256" key="2">
    <source>
        <dbReference type="ARBA" id="ARBA00004653"/>
    </source>
</evidence>
<feature type="transmembrane region" description="Helical" evidence="15">
    <location>
        <begin position="364"/>
        <end position="381"/>
    </location>
</feature>
<dbReference type="Gene3D" id="1.20.1250.20">
    <property type="entry name" value="MFS general substrate transporter like domains"/>
    <property type="match status" value="2"/>
</dbReference>
<evidence type="ECO:0000313" key="17">
    <source>
        <dbReference type="Ensembl" id="ENSPKIP00000023803.1"/>
    </source>
</evidence>
<dbReference type="GeneTree" id="ENSGT00940000159372"/>
<feature type="domain" description="Major facilitator superfamily (MFS) profile" evidence="16">
    <location>
        <begin position="18"/>
        <end position="422"/>
    </location>
</feature>
<evidence type="ECO:0000256" key="14">
    <source>
        <dbReference type="SAM" id="MobiDB-lite"/>
    </source>
</evidence>
<dbReference type="FunFam" id="1.20.1250.20:FF:000163">
    <property type="entry name" value="Putative monocarboxylate transporter 13"/>
    <property type="match status" value="1"/>
</dbReference>
<keyword evidence="6 15" id="KW-0812">Transmembrane</keyword>
<dbReference type="GO" id="GO:0015293">
    <property type="term" value="F:symporter activity"/>
    <property type="evidence" value="ECO:0007669"/>
    <property type="project" value="UniProtKB-KW"/>
</dbReference>
<dbReference type="Ensembl" id="ENSPKIT00000004495.1">
    <property type="protein sequence ID" value="ENSPKIP00000023803.1"/>
    <property type="gene ID" value="ENSPKIG00000007295.1"/>
</dbReference>
<keyword evidence="10 15" id="KW-0472">Membrane</keyword>
<feature type="transmembrane region" description="Helical" evidence="15">
    <location>
        <begin position="303"/>
        <end position="321"/>
    </location>
</feature>
<evidence type="ECO:0000256" key="13">
    <source>
        <dbReference type="ARBA" id="ARBA00078721"/>
    </source>
</evidence>
<dbReference type="STRING" id="1676925.ENSPKIP00000023803"/>
<dbReference type="OrthoDB" id="2213137at2759"/>
<accession>A0A3B3RZT9</accession>
<dbReference type="InterPro" id="IPR020846">
    <property type="entry name" value="MFS_dom"/>
</dbReference>
<keyword evidence="9" id="KW-0333">Golgi apparatus</keyword>
<dbReference type="PANTHER" id="PTHR11360">
    <property type="entry name" value="MONOCARBOXYLATE TRANSPORTER"/>
    <property type="match status" value="1"/>
</dbReference>
<evidence type="ECO:0000256" key="5">
    <source>
        <dbReference type="ARBA" id="ARBA00022475"/>
    </source>
</evidence>
<evidence type="ECO:0000256" key="1">
    <source>
        <dbReference type="ARBA" id="ARBA00004651"/>
    </source>
</evidence>
<feature type="transmembrane region" description="Helical" evidence="15">
    <location>
        <begin position="16"/>
        <end position="36"/>
    </location>
</feature>
<dbReference type="InterPro" id="IPR011701">
    <property type="entry name" value="MFS"/>
</dbReference>
<keyword evidence="7" id="KW-0769">Symport</keyword>
<feature type="region of interest" description="Disordered" evidence="14">
    <location>
        <begin position="426"/>
        <end position="493"/>
    </location>
</feature>
<dbReference type="GO" id="GO:0000139">
    <property type="term" value="C:Golgi membrane"/>
    <property type="evidence" value="ECO:0007669"/>
    <property type="project" value="UniProtKB-SubCell"/>
</dbReference>
<evidence type="ECO:0000256" key="7">
    <source>
        <dbReference type="ARBA" id="ARBA00022847"/>
    </source>
</evidence>
<feature type="transmembrane region" description="Helical" evidence="15">
    <location>
        <begin position="239"/>
        <end position="260"/>
    </location>
</feature>
<comment type="function">
    <text evidence="11">Proton-linked monocarboxylate transporter. May catalyze the transport of monocarboxylates across the plasma membrane.</text>
</comment>
<evidence type="ECO:0000256" key="4">
    <source>
        <dbReference type="ARBA" id="ARBA00022448"/>
    </source>
</evidence>
<evidence type="ECO:0000256" key="8">
    <source>
        <dbReference type="ARBA" id="ARBA00022989"/>
    </source>
</evidence>
<evidence type="ECO:0000256" key="10">
    <source>
        <dbReference type="ARBA" id="ARBA00023136"/>
    </source>
</evidence>
<dbReference type="PANTHER" id="PTHR11360:SF19">
    <property type="entry name" value="MONOCARBOXYLATE TRANSPORTER 13"/>
    <property type="match status" value="1"/>
</dbReference>
<evidence type="ECO:0000256" key="11">
    <source>
        <dbReference type="ARBA" id="ARBA00059080"/>
    </source>
</evidence>
<reference evidence="17" key="1">
    <citation type="submission" date="2025-08" db="UniProtKB">
        <authorList>
            <consortium name="Ensembl"/>
        </authorList>
    </citation>
    <scope>IDENTIFICATION</scope>
</reference>
<feature type="transmembrane region" description="Helical" evidence="15">
    <location>
        <begin position="145"/>
        <end position="165"/>
    </location>
</feature>
<reference evidence="17" key="2">
    <citation type="submission" date="2025-09" db="UniProtKB">
        <authorList>
            <consortium name="Ensembl"/>
        </authorList>
    </citation>
    <scope>IDENTIFICATION</scope>
</reference>
<protein>
    <recommendedName>
        <fullName evidence="12">Monocarboxylate transporter 13</fullName>
    </recommendedName>
    <alternativeName>
        <fullName evidence="13">Solute carrier family 16 member 13</fullName>
    </alternativeName>
</protein>
<evidence type="ECO:0000256" key="3">
    <source>
        <dbReference type="ARBA" id="ARBA00006727"/>
    </source>
</evidence>
<keyword evidence="8 15" id="KW-1133">Transmembrane helix</keyword>
<evidence type="ECO:0000313" key="18">
    <source>
        <dbReference type="Proteomes" id="UP000261540"/>
    </source>
</evidence>
<dbReference type="Pfam" id="PF07690">
    <property type="entry name" value="MFS_1"/>
    <property type="match status" value="1"/>
</dbReference>
<feature type="transmembrane region" description="Helical" evidence="15">
    <location>
        <begin position="333"/>
        <end position="352"/>
    </location>
</feature>
<evidence type="ECO:0000259" key="16">
    <source>
        <dbReference type="PROSITE" id="PS50850"/>
    </source>
</evidence>
<feature type="transmembrane region" description="Helical" evidence="15">
    <location>
        <begin position="171"/>
        <end position="194"/>
    </location>
</feature>
<name>A0A3B3RZT9_9TELE</name>
<dbReference type="GO" id="GO:0008028">
    <property type="term" value="F:monocarboxylic acid transmembrane transporter activity"/>
    <property type="evidence" value="ECO:0007669"/>
    <property type="project" value="TreeGrafter"/>
</dbReference>
<dbReference type="GO" id="GO:0005886">
    <property type="term" value="C:plasma membrane"/>
    <property type="evidence" value="ECO:0007669"/>
    <property type="project" value="UniProtKB-SubCell"/>
</dbReference>
<evidence type="ECO:0000256" key="9">
    <source>
        <dbReference type="ARBA" id="ARBA00023034"/>
    </source>
</evidence>
<feature type="transmembrane region" description="Helical" evidence="15">
    <location>
        <begin position="401"/>
        <end position="423"/>
    </location>
</feature>
<keyword evidence="18" id="KW-1185">Reference proteome</keyword>
<comment type="subcellular location">
    <subcellularLocation>
        <location evidence="1">Cell membrane</location>
        <topology evidence="1">Multi-pass membrane protein</topology>
    </subcellularLocation>
    <subcellularLocation>
        <location evidence="2">Golgi apparatus membrane</location>
        <topology evidence="2">Multi-pass membrane protein</topology>
    </subcellularLocation>
</comment>
<feature type="transmembrane region" description="Helical" evidence="15">
    <location>
        <begin position="111"/>
        <end position="138"/>
    </location>
</feature>